<evidence type="ECO:0000256" key="1">
    <source>
        <dbReference type="SAM" id="Coils"/>
    </source>
</evidence>
<feature type="coiled-coil region" evidence="1">
    <location>
        <begin position="44"/>
        <end position="71"/>
    </location>
</feature>
<dbReference type="AlphaFoldDB" id="K1U845"/>
<protein>
    <submittedName>
        <fullName evidence="2">Uncharacterized protein</fullName>
    </submittedName>
</protein>
<organism evidence="2">
    <name type="scientific">human gut metagenome</name>
    <dbReference type="NCBI Taxonomy" id="408170"/>
    <lineage>
        <taxon>unclassified sequences</taxon>
        <taxon>metagenomes</taxon>
        <taxon>organismal metagenomes</taxon>
    </lineage>
</organism>
<comment type="caution">
    <text evidence="2">The sequence shown here is derived from an EMBL/GenBank/DDBJ whole genome shotgun (WGS) entry which is preliminary data.</text>
</comment>
<gene>
    <name evidence="2" type="ORF">LEA_04856</name>
</gene>
<sequence length="290" mass="33875">MKLNCKRIDLPYTPGEEIFSFPDESGLPFLFDVEEELTADPAAMDAVGEMLDEAEKLAEKAKTAIKAALADEDSRYHSVVTFFMEFHRDDVGPDIAVELFPGTDPAKLSFAEMVDFLKLKRFGSLVDDEMDQQVFILDLSFNPEITDKLMVIYFDLNKEIFCILMKAEERKREKYLPTLLVQQIRLQWYKDCRGGNAAAQRNQYPRAMLLPKDFFSYYSFGLPTHFVSILQRPDGFQIDKDCRRLMEWKPNGTMRLQPFELIQQESGIQVRYRYDWHISAMPERYTYDKT</sequence>
<accession>K1U845</accession>
<keyword evidence="1" id="KW-0175">Coiled coil</keyword>
<feature type="non-terminal residue" evidence="2">
    <location>
        <position position="290"/>
    </location>
</feature>
<evidence type="ECO:0000313" key="2">
    <source>
        <dbReference type="EMBL" id="EKC76114.1"/>
    </source>
</evidence>
<reference evidence="2" key="1">
    <citation type="journal article" date="2013" name="Environ. Microbiol.">
        <title>Microbiota from the distal guts of lean and obese adolescents exhibit partial functional redundancy besides clear differences in community structure.</title>
        <authorList>
            <person name="Ferrer M."/>
            <person name="Ruiz A."/>
            <person name="Lanza F."/>
            <person name="Haange S.B."/>
            <person name="Oberbach A."/>
            <person name="Till H."/>
            <person name="Bargiela R."/>
            <person name="Campoy C."/>
            <person name="Segura M.T."/>
            <person name="Richter M."/>
            <person name="von Bergen M."/>
            <person name="Seifert J."/>
            <person name="Suarez A."/>
        </authorList>
    </citation>
    <scope>NUCLEOTIDE SEQUENCE</scope>
</reference>
<proteinExistence type="predicted"/>
<name>K1U845_9ZZZZ</name>
<dbReference type="EMBL" id="AJWY01003179">
    <property type="protein sequence ID" value="EKC76114.1"/>
    <property type="molecule type" value="Genomic_DNA"/>
</dbReference>